<evidence type="ECO:0000256" key="2">
    <source>
        <dbReference type="ARBA" id="ARBA00023125"/>
    </source>
</evidence>
<dbReference type="SMART" id="SM00347">
    <property type="entry name" value="HTH_MARR"/>
    <property type="match status" value="1"/>
</dbReference>
<evidence type="ECO:0000313" key="6">
    <source>
        <dbReference type="Proteomes" id="UP000238296"/>
    </source>
</evidence>
<dbReference type="PROSITE" id="PS01117">
    <property type="entry name" value="HTH_MARR_1"/>
    <property type="match status" value="1"/>
</dbReference>
<dbReference type="InterPro" id="IPR023187">
    <property type="entry name" value="Tscrpt_reg_MarR-type_CS"/>
</dbReference>
<sequence length="153" mass="16409">MVDVGQIDDAPLGYLLHRVGAALRPEVAAALRPLNLSLAEFVCMRMLSLRPGLSSAELARQGNVTPQAMNTVLRRLEELGAVSRPESVPSGRALPATLTRDGQALLKRAEAAVSTADGRILAKLSSAEQREFRRMLELLGSDQDSCDVLHPGV</sequence>
<dbReference type="Pfam" id="PF01047">
    <property type="entry name" value="MarR"/>
    <property type="match status" value="1"/>
</dbReference>
<reference evidence="5 6" key="1">
    <citation type="journal article" date="2017" name="Int. J. Syst. Evol. Microbiol.">
        <title>Mycobacterium talmoniae sp. nov., a slowly growing mycobacterium isolated from human respiratory samples.</title>
        <authorList>
            <person name="Davidson R.M."/>
            <person name="DeGroote M.A."/>
            <person name="Marola J.L."/>
            <person name="Buss S."/>
            <person name="Jones V."/>
            <person name="McNeil M.R."/>
            <person name="Freifeld A.G."/>
            <person name="Elaine Epperson L."/>
            <person name="Hasan N.A."/>
            <person name="Jackson M."/>
            <person name="Iwen P.C."/>
            <person name="Salfinger M."/>
            <person name="Strong M."/>
        </authorList>
    </citation>
    <scope>NUCLEOTIDE SEQUENCE [LARGE SCALE GENOMIC DNA]</scope>
    <source>
        <strain evidence="5 6">ATCC BAA-2683</strain>
    </source>
</reference>
<dbReference type="PROSITE" id="PS50995">
    <property type="entry name" value="HTH_MARR_2"/>
    <property type="match status" value="1"/>
</dbReference>
<accession>A0A2S8BKA3</accession>
<dbReference type="AlphaFoldDB" id="A0A2S8BKA3"/>
<dbReference type="EMBL" id="PPEA01000388">
    <property type="protein sequence ID" value="PQM47131.1"/>
    <property type="molecule type" value="Genomic_DNA"/>
</dbReference>
<dbReference type="GO" id="GO:0003700">
    <property type="term" value="F:DNA-binding transcription factor activity"/>
    <property type="evidence" value="ECO:0007669"/>
    <property type="project" value="InterPro"/>
</dbReference>
<dbReference type="InterPro" id="IPR039422">
    <property type="entry name" value="MarR/SlyA-like"/>
</dbReference>
<comment type="caution">
    <text evidence="5">The sequence shown here is derived from an EMBL/GenBank/DDBJ whole genome shotgun (WGS) entry which is preliminary data.</text>
</comment>
<evidence type="ECO:0000256" key="3">
    <source>
        <dbReference type="ARBA" id="ARBA00023163"/>
    </source>
</evidence>
<keyword evidence="2" id="KW-0238">DNA-binding</keyword>
<evidence type="ECO:0000259" key="4">
    <source>
        <dbReference type="PROSITE" id="PS50995"/>
    </source>
</evidence>
<evidence type="ECO:0000256" key="1">
    <source>
        <dbReference type="ARBA" id="ARBA00023015"/>
    </source>
</evidence>
<proteinExistence type="predicted"/>
<name>A0A2S8BKA3_9MYCO</name>
<dbReference type="InterPro" id="IPR000835">
    <property type="entry name" value="HTH_MarR-typ"/>
</dbReference>
<keyword evidence="3" id="KW-0804">Transcription</keyword>
<protein>
    <submittedName>
        <fullName evidence="5">Putative HTH-type transcriptional regulator</fullName>
    </submittedName>
</protein>
<organism evidence="5 6">
    <name type="scientific">Mycobacterium talmoniae</name>
    <dbReference type="NCBI Taxonomy" id="1858794"/>
    <lineage>
        <taxon>Bacteria</taxon>
        <taxon>Bacillati</taxon>
        <taxon>Actinomycetota</taxon>
        <taxon>Actinomycetes</taxon>
        <taxon>Mycobacteriales</taxon>
        <taxon>Mycobacteriaceae</taxon>
        <taxon>Mycobacterium</taxon>
    </lineage>
</organism>
<gene>
    <name evidence="5" type="ORF">C1Y40_02683</name>
</gene>
<dbReference type="InterPro" id="IPR036390">
    <property type="entry name" value="WH_DNA-bd_sf"/>
</dbReference>
<keyword evidence="1" id="KW-0805">Transcription regulation</keyword>
<dbReference type="GO" id="GO:0003677">
    <property type="term" value="F:DNA binding"/>
    <property type="evidence" value="ECO:0007669"/>
    <property type="project" value="UniProtKB-KW"/>
</dbReference>
<dbReference type="GO" id="GO:0006950">
    <property type="term" value="P:response to stress"/>
    <property type="evidence" value="ECO:0007669"/>
    <property type="project" value="TreeGrafter"/>
</dbReference>
<dbReference type="PANTHER" id="PTHR33164">
    <property type="entry name" value="TRANSCRIPTIONAL REGULATOR, MARR FAMILY"/>
    <property type="match status" value="1"/>
</dbReference>
<dbReference type="Gene3D" id="1.10.10.10">
    <property type="entry name" value="Winged helix-like DNA-binding domain superfamily/Winged helix DNA-binding domain"/>
    <property type="match status" value="1"/>
</dbReference>
<dbReference type="SUPFAM" id="SSF46785">
    <property type="entry name" value="Winged helix' DNA-binding domain"/>
    <property type="match status" value="1"/>
</dbReference>
<dbReference type="PANTHER" id="PTHR33164:SF43">
    <property type="entry name" value="HTH-TYPE TRANSCRIPTIONAL REPRESSOR YETL"/>
    <property type="match status" value="1"/>
</dbReference>
<dbReference type="Proteomes" id="UP000238296">
    <property type="component" value="Unassembled WGS sequence"/>
</dbReference>
<dbReference type="InterPro" id="IPR036388">
    <property type="entry name" value="WH-like_DNA-bd_sf"/>
</dbReference>
<evidence type="ECO:0000313" key="5">
    <source>
        <dbReference type="EMBL" id="PQM47131.1"/>
    </source>
</evidence>
<feature type="domain" description="HTH marR-type" evidence="4">
    <location>
        <begin position="9"/>
        <end position="141"/>
    </location>
</feature>